<dbReference type="RefSeq" id="WP_381444379.1">
    <property type="nucleotide sequence ID" value="NZ_JBHSNP010000023.1"/>
</dbReference>
<dbReference type="EMBL" id="JBHSNP010000023">
    <property type="protein sequence ID" value="MFC5603606.1"/>
    <property type="molecule type" value="Genomic_DNA"/>
</dbReference>
<evidence type="ECO:0000256" key="2">
    <source>
        <dbReference type="ARBA" id="ARBA00014363"/>
    </source>
</evidence>
<dbReference type="Gene3D" id="3.40.50.300">
    <property type="entry name" value="P-loop containing nucleotide triphosphate hydrolases"/>
    <property type="match status" value="1"/>
</dbReference>
<evidence type="ECO:0000256" key="6">
    <source>
        <dbReference type="ARBA" id="ARBA00022932"/>
    </source>
</evidence>
<sequence>MENSIKLRQKAVIDRLEATFRNNRIGHAYLFDGESGTGKEEAAIHFAKLLLCESPENAVPCETCRNCKRVASGNHPNVTKIEPDGQDIKKEQMSSLIMKMTRKGYEPGRKIYIISRSDRMNVAAANTLLKFLEEPDGEVTAILLTDAYQSILPTIQSRCQRVSFLPPRREEMIAKLTDAGTTASMAATVTMMTADIGQAKELAENDQFAHMRKTVLKLIEASDRNVNEALLFIQSEWLPAMKEKEDVERGLDLLLYAYRDIVSMKAGLQSELAFPDQQQIFRGLSMKMTYSRLSANMEAILQAKKKLYGNMNRALLMEQLVLNLQEGLTLV</sequence>
<name>A0ABW0TX47_9BACL</name>
<evidence type="ECO:0000256" key="1">
    <source>
        <dbReference type="ARBA" id="ARBA00012417"/>
    </source>
</evidence>
<evidence type="ECO:0000256" key="5">
    <source>
        <dbReference type="ARBA" id="ARBA00022705"/>
    </source>
</evidence>
<evidence type="ECO:0000256" key="3">
    <source>
        <dbReference type="ARBA" id="ARBA00022679"/>
    </source>
</evidence>
<dbReference type="InterPro" id="IPR050238">
    <property type="entry name" value="DNA_Rep/Repair_Clamp_Loader"/>
</dbReference>
<dbReference type="Pfam" id="PF13177">
    <property type="entry name" value="DNA_pol3_delta2"/>
    <property type="match status" value="1"/>
</dbReference>
<feature type="domain" description="DNA polymerase III delta subunit C-terminal" evidence="8">
    <location>
        <begin position="243"/>
        <end position="325"/>
    </location>
</feature>
<keyword evidence="10" id="KW-1185">Reference proteome</keyword>
<keyword evidence="5" id="KW-0235">DNA replication</keyword>
<comment type="catalytic activity">
    <reaction evidence="7">
        <text>DNA(n) + a 2'-deoxyribonucleoside 5'-triphosphate = DNA(n+1) + diphosphate</text>
        <dbReference type="Rhea" id="RHEA:22508"/>
        <dbReference type="Rhea" id="RHEA-COMP:17339"/>
        <dbReference type="Rhea" id="RHEA-COMP:17340"/>
        <dbReference type="ChEBI" id="CHEBI:33019"/>
        <dbReference type="ChEBI" id="CHEBI:61560"/>
        <dbReference type="ChEBI" id="CHEBI:173112"/>
        <dbReference type="EC" id="2.7.7.7"/>
    </reaction>
</comment>
<reference evidence="10" key="1">
    <citation type="journal article" date="2019" name="Int. J. Syst. Evol. Microbiol.">
        <title>The Global Catalogue of Microorganisms (GCM) 10K type strain sequencing project: providing services to taxonomists for standard genome sequencing and annotation.</title>
        <authorList>
            <consortium name="The Broad Institute Genomics Platform"/>
            <consortium name="The Broad Institute Genome Sequencing Center for Infectious Disease"/>
            <person name="Wu L."/>
            <person name="Ma J."/>
        </authorList>
    </citation>
    <scope>NUCLEOTIDE SEQUENCE [LARGE SCALE GENOMIC DNA]</scope>
    <source>
        <strain evidence="10">KACC 11299</strain>
    </source>
</reference>
<dbReference type="PANTHER" id="PTHR11669:SF8">
    <property type="entry name" value="DNA POLYMERASE III SUBUNIT DELTA"/>
    <property type="match status" value="1"/>
</dbReference>
<organism evidence="9 10">
    <name type="scientific">Sporosarcina koreensis</name>
    <dbReference type="NCBI Taxonomy" id="334735"/>
    <lineage>
        <taxon>Bacteria</taxon>
        <taxon>Bacillati</taxon>
        <taxon>Bacillota</taxon>
        <taxon>Bacilli</taxon>
        <taxon>Bacillales</taxon>
        <taxon>Caryophanaceae</taxon>
        <taxon>Sporosarcina</taxon>
    </lineage>
</organism>
<dbReference type="Proteomes" id="UP001596071">
    <property type="component" value="Unassembled WGS sequence"/>
</dbReference>
<proteinExistence type="predicted"/>
<dbReference type="NCBIfam" id="NF005972">
    <property type="entry name" value="PRK08058.1"/>
    <property type="match status" value="1"/>
</dbReference>
<dbReference type="GO" id="GO:0003887">
    <property type="term" value="F:DNA-directed DNA polymerase activity"/>
    <property type="evidence" value="ECO:0007669"/>
    <property type="project" value="UniProtKB-EC"/>
</dbReference>
<dbReference type="Gene3D" id="1.20.272.10">
    <property type="match status" value="1"/>
</dbReference>
<comment type="caution">
    <text evidence="9">The sequence shown here is derived from an EMBL/GenBank/DDBJ whole genome shotgun (WGS) entry which is preliminary data.</text>
</comment>
<keyword evidence="4 9" id="KW-0548">Nucleotidyltransferase</keyword>
<gene>
    <name evidence="9" type="primary">holB</name>
    <name evidence="9" type="ORF">ACFPTP_10290</name>
</gene>
<dbReference type="Pfam" id="PF09115">
    <property type="entry name" value="DNApol3-delta_C"/>
    <property type="match status" value="1"/>
</dbReference>
<evidence type="ECO:0000259" key="8">
    <source>
        <dbReference type="Pfam" id="PF09115"/>
    </source>
</evidence>
<dbReference type="InterPro" id="IPR027417">
    <property type="entry name" value="P-loop_NTPase"/>
</dbReference>
<dbReference type="PANTHER" id="PTHR11669">
    <property type="entry name" value="REPLICATION FACTOR C / DNA POLYMERASE III GAMMA-TAU SUBUNIT"/>
    <property type="match status" value="1"/>
</dbReference>
<dbReference type="NCBIfam" id="TIGR00678">
    <property type="entry name" value="holB"/>
    <property type="match status" value="1"/>
</dbReference>
<dbReference type="SUPFAM" id="SSF52540">
    <property type="entry name" value="P-loop containing nucleoside triphosphate hydrolases"/>
    <property type="match status" value="1"/>
</dbReference>
<keyword evidence="6" id="KW-0239">DNA-directed DNA polymerase</keyword>
<accession>A0ABW0TX47</accession>
<keyword evidence="3 9" id="KW-0808">Transferase</keyword>
<dbReference type="InterPro" id="IPR004622">
    <property type="entry name" value="DNA_pol_HolB"/>
</dbReference>
<evidence type="ECO:0000313" key="9">
    <source>
        <dbReference type="EMBL" id="MFC5603606.1"/>
    </source>
</evidence>
<protein>
    <recommendedName>
        <fullName evidence="2">DNA polymerase III subunit delta'</fullName>
        <ecNumber evidence="1">2.7.7.7</ecNumber>
    </recommendedName>
</protein>
<evidence type="ECO:0000313" key="10">
    <source>
        <dbReference type="Proteomes" id="UP001596071"/>
    </source>
</evidence>
<dbReference type="EC" id="2.7.7.7" evidence="1"/>
<evidence type="ECO:0000256" key="7">
    <source>
        <dbReference type="ARBA" id="ARBA00049244"/>
    </source>
</evidence>
<dbReference type="InterPro" id="IPR015199">
    <property type="entry name" value="DNA_pol_III_delta_C"/>
</dbReference>
<evidence type="ECO:0000256" key="4">
    <source>
        <dbReference type="ARBA" id="ARBA00022695"/>
    </source>
</evidence>